<dbReference type="InterPro" id="IPR029052">
    <property type="entry name" value="Metallo-depent_PP-like"/>
</dbReference>
<evidence type="ECO:0000256" key="1">
    <source>
        <dbReference type="ARBA" id="ARBA00022729"/>
    </source>
</evidence>
<dbReference type="InterPro" id="IPR004843">
    <property type="entry name" value="Calcineurin-like_PHP"/>
</dbReference>
<keyword evidence="6" id="KW-1185">Reference proteome</keyword>
<keyword evidence="2" id="KW-0378">Hydrolase</keyword>
<dbReference type="GO" id="GO:0030288">
    <property type="term" value="C:outer membrane-bounded periplasmic space"/>
    <property type="evidence" value="ECO:0007669"/>
    <property type="project" value="TreeGrafter"/>
</dbReference>
<dbReference type="PANTHER" id="PTHR11575:SF24">
    <property type="entry name" value="5'-NUCLEOTIDASE"/>
    <property type="match status" value="1"/>
</dbReference>
<feature type="chain" id="PRO_5019611743" evidence="2">
    <location>
        <begin position="37"/>
        <end position="604"/>
    </location>
</feature>
<dbReference type="Proteomes" id="UP000301751">
    <property type="component" value="Unassembled WGS sequence"/>
</dbReference>
<dbReference type="GO" id="GO:0009166">
    <property type="term" value="P:nucleotide catabolic process"/>
    <property type="evidence" value="ECO:0007669"/>
    <property type="project" value="InterPro"/>
</dbReference>
<dbReference type="EMBL" id="BJCL01000011">
    <property type="protein sequence ID" value="GCL64719.1"/>
    <property type="molecule type" value="Genomic_DNA"/>
</dbReference>
<dbReference type="Gene3D" id="3.90.780.10">
    <property type="entry name" value="5'-Nucleotidase, C-terminal domain"/>
    <property type="match status" value="1"/>
</dbReference>
<dbReference type="Pfam" id="PF00149">
    <property type="entry name" value="Metallophos"/>
    <property type="match status" value="1"/>
</dbReference>
<reference evidence="6" key="1">
    <citation type="submission" date="2019-03" db="EMBL/GenBank/DDBJ databases">
        <title>Aquabacterium pictum sp.nov., the first bacteriochlorophyll a-containing freshwater bacterium in the genus Aquabacterium of the class Betaproteobacteria.</title>
        <authorList>
            <person name="Hirose S."/>
            <person name="Tank M."/>
            <person name="Hara E."/>
            <person name="Tamaki H."/>
            <person name="Takaichi S."/>
            <person name="Haruta S."/>
            <person name="Hanada S."/>
        </authorList>
    </citation>
    <scope>NUCLEOTIDE SEQUENCE [LARGE SCALE GENOMIC DNA]</scope>
    <source>
        <strain evidence="6">W35</strain>
    </source>
</reference>
<keyword evidence="2" id="KW-0547">Nucleotide-binding</keyword>
<feature type="signal peptide" evidence="2">
    <location>
        <begin position="1"/>
        <end position="36"/>
    </location>
</feature>
<dbReference type="PRINTS" id="PR01607">
    <property type="entry name" value="APYRASEFAMLY"/>
</dbReference>
<feature type="domain" description="Calcineurin-like phosphoesterase" evidence="3">
    <location>
        <begin position="47"/>
        <end position="310"/>
    </location>
</feature>
<dbReference type="PANTHER" id="PTHR11575">
    <property type="entry name" value="5'-NUCLEOTIDASE-RELATED"/>
    <property type="match status" value="1"/>
</dbReference>
<dbReference type="Gene3D" id="3.60.21.10">
    <property type="match status" value="1"/>
</dbReference>
<name>A0A480ASR5_9BURK</name>
<evidence type="ECO:0000259" key="3">
    <source>
        <dbReference type="Pfam" id="PF00149"/>
    </source>
</evidence>
<evidence type="ECO:0000256" key="2">
    <source>
        <dbReference type="RuleBase" id="RU362119"/>
    </source>
</evidence>
<organism evidence="5 6">
    <name type="scientific">Pseudaquabacterium pictum</name>
    <dbReference type="NCBI Taxonomy" id="2315236"/>
    <lineage>
        <taxon>Bacteria</taxon>
        <taxon>Pseudomonadati</taxon>
        <taxon>Pseudomonadota</taxon>
        <taxon>Betaproteobacteria</taxon>
        <taxon>Burkholderiales</taxon>
        <taxon>Sphaerotilaceae</taxon>
        <taxon>Pseudaquabacterium</taxon>
    </lineage>
</organism>
<dbReference type="InterPro" id="IPR008334">
    <property type="entry name" value="5'-Nucleotdase_C"/>
</dbReference>
<dbReference type="InterPro" id="IPR036907">
    <property type="entry name" value="5'-Nucleotdase_C_sf"/>
</dbReference>
<dbReference type="SUPFAM" id="SSF55816">
    <property type="entry name" value="5'-nucleotidase (syn. UDP-sugar hydrolase), C-terminal domain"/>
    <property type="match status" value="1"/>
</dbReference>
<comment type="caution">
    <text evidence="5">The sequence shown here is derived from an EMBL/GenBank/DDBJ whole genome shotgun (WGS) entry which is preliminary data.</text>
</comment>
<evidence type="ECO:0000313" key="5">
    <source>
        <dbReference type="EMBL" id="GCL64719.1"/>
    </source>
</evidence>
<dbReference type="RefSeq" id="WP_162520844.1">
    <property type="nucleotide sequence ID" value="NZ_BJCL01000011.1"/>
</dbReference>
<gene>
    <name evidence="5" type="ORF">AQPW35_38000</name>
</gene>
<dbReference type="GO" id="GO:0000166">
    <property type="term" value="F:nucleotide binding"/>
    <property type="evidence" value="ECO:0007669"/>
    <property type="project" value="UniProtKB-KW"/>
</dbReference>
<accession>A0A480ASR5</accession>
<dbReference type="GO" id="GO:0008253">
    <property type="term" value="F:5'-nucleotidase activity"/>
    <property type="evidence" value="ECO:0007669"/>
    <property type="project" value="TreeGrafter"/>
</dbReference>
<dbReference type="AlphaFoldDB" id="A0A480ASR5"/>
<feature type="domain" description="5'-Nucleotidase C-terminal" evidence="4">
    <location>
        <begin position="410"/>
        <end position="565"/>
    </location>
</feature>
<dbReference type="Pfam" id="PF02872">
    <property type="entry name" value="5_nucleotid_C"/>
    <property type="match status" value="1"/>
</dbReference>
<dbReference type="GO" id="GO:0008768">
    <property type="term" value="F:UDP-sugar diphosphatase activity"/>
    <property type="evidence" value="ECO:0007669"/>
    <property type="project" value="TreeGrafter"/>
</dbReference>
<dbReference type="InterPro" id="IPR006179">
    <property type="entry name" value="5_nucleotidase/apyrase"/>
</dbReference>
<comment type="similarity">
    <text evidence="2">Belongs to the 5'-nucleotidase family.</text>
</comment>
<keyword evidence="1 2" id="KW-0732">Signal</keyword>
<proteinExistence type="inferred from homology"/>
<sequence>MSVTPPAHPRRPRAATLALLALLAACGTPQPPTAPAASAAAVTPVQLRVIAFNDFHGHLEPGSLAVPLPDPVQPGGVQRVAAGGAAALAGLVQALRQGAPHSVLASTGDMVGAAPLVSALFRHESTVEVLNQLGVDVAAAGNHEFDAGTTELLRLLRGGCAANAADAATSSCALQPAYAGARFPVLAANVLAASGQPLLPPTWVLRVGGVQVGFIGAVTRDTPSIVVPSGVAGLRFEDEAEAINRAAEALDAQGVKALVALVHEGGETGAAGAPADWNDPACPGWRGDMARMAQRISPKVDVIFSAHTHQGYNCLLDGRPVMQALSFGRAVSVADLVIDPASGEIDRTATRSRNLPVLNDRTDAAQRQRLLASEPAPWGQALAQARPVAAVQQTVAAYAQAAAPRVQRPVGRIAGSFDRRGRTDSAAGRLVADAQLAATRAPDQGGAQLALMNPGGVRSDLVCAGTPPCTVTYGDAFGMQPFGNSLVVMTLTGVELKAVLEQQQPAGRTSPSFLSPSAGLAYRWVASAPPGQRVQDLTLNGQPVGPKQALRVTVNSFMADGGDGYAPLRAGRQRLGGPQDLDALIAHLQTQPAPVATARITWVD</sequence>
<evidence type="ECO:0000259" key="4">
    <source>
        <dbReference type="Pfam" id="PF02872"/>
    </source>
</evidence>
<evidence type="ECO:0000313" key="6">
    <source>
        <dbReference type="Proteomes" id="UP000301751"/>
    </source>
</evidence>
<dbReference type="SUPFAM" id="SSF56300">
    <property type="entry name" value="Metallo-dependent phosphatases"/>
    <property type="match status" value="1"/>
</dbReference>
<protein>
    <submittedName>
        <fullName evidence="5">5'-nucleotidase</fullName>
    </submittedName>
</protein>